<evidence type="ECO:0000256" key="7">
    <source>
        <dbReference type="ARBA" id="ARBA00034892"/>
    </source>
</evidence>
<dbReference type="GeneID" id="54782195"/>
<feature type="binding site" evidence="8">
    <location>
        <position position="253"/>
    </location>
    <ligand>
        <name>L-serine</name>
        <dbReference type="ChEBI" id="CHEBI:33384"/>
    </ligand>
</feature>
<evidence type="ECO:0000256" key="6">
    <source>
        <dbReference type="ARBA" id="ARBA00031113"/>
    </source>
</evidence>
<evidence type="ECO:0000256" key="2">
    <source>
        <dbReference type="ARBA" id="ARBA00022598"/>
    </source>
</evidence>
<gene>
    <name evidence="11" type="ORF">DIURU_003544</name>
</gene>
<evidence type="ECO:0000256" key="8">
    <source>
        <dbReference type="PIRSR" id="PIRSR001529-1"/>
    </source>
</evidence>
<dbReference type="GO" id="GO:0005524">
    <property type="term" value="F:ATP binding"/>
    <property type="evidence" value="ECO:0007669"/>
    <property type="project" value="UniProtKB-KW"/>
</dbReference>
<sequence>MLCLRRYASKNTAVLKRAQLDLKGIVQNSEKFRDSLVRRTPGVAATEPIDFLINNRNRQLELSSQIDQLRKRRNELGTQMKASPSDSVKQELSEIKAQIKPLEAKFAELDAAMYTTAESLPNLLDPGVPEDPDNGDIVEFINCSSEEDAENSLPRTKYDHKDIAENLGIVDFKVASRISGSSWYYLLGDGALLEQALVQYALAKARKAGYTLVSPPSIVRNEVIHACGFKPKDQNGEKQVYDLADEQLSLTGTAEIPLGALHSSSAIDKPVKYAGVSRSYRAEAGARGRDTKGLYRVHEFTKVELFHFTTTPEKAQQELEELRQLQTEIITELGLKAKMINMPTTDLGAPAMKKYDCEAWMPGRGNWGELTSCSNCGDYQARRLGIKWINSENESNPAMTLNGTAMAVPRVIVAIIEQFYDEASQSVIIPAVLRPFMGIDRISKS</sequence>
<dbReference type="InterPro" id="IPR015866">
    <property type="entry name" value="Ser-tRNA-synth_1_N"/>
</dbReference>
<dbReference type="SUPFAM" id="SSF55681">
    <property type="entry name" value="Class II aaRS and biotin synthetases"/>
    <property type="match status" value="1"/>
</dbReference>
<dbReference type="InterPro" id="IPR002317">
    <property type="entry name" value="Ser-tRNA-ligase_type_1"/>
</dbReference>
<reference evidence="11 12" key="1">
    <citation type="submission" date="2019-07" db="EMBL/GenBank/DDBJ databases">
        <title>Genome assembly of two rare yeast pathogens: Diutina rugosa and Trichomonascus ciferrii.</title>
        <authorList>
            <person name="Mixao V."/>
            <person name="Saus E."/>
            <person name="Hansen A."/>
            <person name="Lass-Flor C."/>
            <person name="Gabaldon T."/>
        </authorList>
    </citation>
    <scope>NUCLEOTIDE SEQUENCE [LARGE SCALE GENOMIC DNA]</scope>
    <source>
        <strain evidence="11 12">CBS 613</strain>
    </source>
</reference>
<dbReference type="InterPro" id="IPR010978">
    <property type="entry name" value="tRNA-bd_arm"/>
</dbReference>
<evidence type="ECO:0000256" key="5">
    <source>
        <dbReference type="ARBA" id="ARBA00023146"/>
    </source>
</evidence>
<dbReference type="PIRSF" id="PIRSF001529">
    <property type="entry name" value="Ser-tRNA-synth_IIa"/>
    <property type="match status" value="1"/>
</dbReference>
<feature type="binding site" evidence="9">
    <location>
        <begin position="369"/>
        <end position="372"/>
    </location>
    <ligand>
        <name>ATP</name>
        <dbReference type="ChEBI" id="CHEBI:30616"/>
    </ligand>
</feature>
<feature type="binding site" evidence="9">
    <location>
        <begin position="297"/>
        <end position="300"/>
    </location>
    <ligand>
        <name>ATP</name>
        <dbReference type="ChEBI" id="CHEBI:30616"/>
    </ligand>
</feature>
<feature type="binding site" evidence="9">
    <location>
        <begin position="281"/>
        <end position="283"/>
    </location>
    <ligand>
        <name>ATP</name>
        <dbReference type="ChEBI" id="CHEBI:30616"/>
    </ligand>
</feature>
<dbReference type="GO" id="GO:0006434">
    <property type="term" value="P:seryl-tRNA aminoacylation"/>
    <property type="evidence" value="ECO:0007669"/>
    <property type="project" value="InterPro"/>
</dbReference>
<keyword evidence="12" id="KW-1185">Reference proteome</keyword>
<dbReference type="InterPro" id="IPR002314">
    <property type="entry name" value="aa-tRNA-synt_IIb"/>
</dbReference>
<dbReference type="AlphaFoldDB" id="A0A642USZ1"/>
<evidence type="ECO:0000313" key="12">
    <source>
        <dbReference type="Proteomes" id="UP000449547"/>
    </source>
</evidence>
<dbReference type="EC" id="6.1.1.11" evidence="1"/>
<evidence type="ECO:0000256" key="3">
    <source>
        <dbReference type="ARBA" id="ARBA00022741"/>
    </source>
</evidence>
<name>A0A642USZ1_DIURU</name>
<feature type="domain" description="Aminoacyl-transfer RNA synthetases class-II family profile" evidence="10">
    <location>
        <begin position="193"/>
        <end position="430"/>
    </location>
</feature>
<comment type="caution">
    <text evidence="11">The sequence shown here is derived from an EMBL/GenBank/DDBJ whole genome shotgun (WGS) entry which is preliminary data.</text>
</comment>
<keyword evidence="4 9" id="KW-0067">ATP-binding</keyword>
<dbReference type="Pfam" id="PF00587">
    <property type="entry name" value="tRNA-synt_2b"/>
    <property type="match status" value="1"/>
</dbReference>
<dbReference type="UniPathway" id="UPA00906">
    <property type="reaction ID" value="UER00895"/>
</dbReference>
<dbReference type="PROSITE" id="PS50862">
    <property type="entry name" value="AA_TRNA_LIGASE_II"/>
    <property type="match status" value="1"/>
</dbReference>
<dbReference type="VEuPathDB" id="FungiDB:DIURU_003544"/>
<dbReference type="Pfam" id="PF02403">
    <property type="entry name" value="Seryl_tRNA_N"/>
    <property type="match status" value="1"/>
</dbReference>
<dbReference type="RefSeq" id="XP_034011797.1">
    <property type="nucleotide sequence ID" value="XM_034156318.1"/>
</dbReference>
<feature type="binding site" evidence="8">
    <location>
        <position position="281"/>
    </location>
    <ligand>
        <name>L-serine</name>
        <dbReference type="ChEBI" id="CHEBI:33384"/>
    </ligand>
</feature>
<dbReference type="SUPFAM" id="SSF46589">
    <property type="entry name" value="tRNA-binding arm"/>
    <property type="match status" value="1"/>
</dbReference>
<evidence type="ECO:0000259" key="10">
    <source>
        <dbReference type="PROSITE" id="PS50862"/>
    </source>
</evidence>
<dbReference type="EMBL" id="SWFT01000105">
    <property type="protein sequence ID" value="KAA8901174.1"/>
    <property type="molecule type" value="Genomic_DNA"/>
</dbReference>
<dbReference type="InterPro" id="IPR045864">
    <property type="entry name" value="aa-tRNA-synth_II/BPL/LPL"/>
</dbReference>
<dbReference type="InterPro" id="IPR042103">
    <property type="entry name" value="SerRS_1_N_sf"/>
</dbReference>
<dbReference type="NCBIfam" id="TIGR00414">
    <property type="entry name" value="serS"/>
    <property type="match status" value="1"/>
</dbReference>
<keyword evidence="5" id="KW-0030">Aminoacyl-tRNA synthetase</keyword>
<dbReference type="PANTHER" id="PTHR11778">
    <property type="entry name" value="SERYL-TRNA SYNTHETASE"/>
    <property type="match status" value="1"/>
</dbReference>
<evidence type="ECO:0000256" key="4">
    <source>
        <dbReference type="ARBA" id="ARBA00022840"/>
    </source>
</evidence>
<accession>A0A642USZ1</accession>
<dbReference type="OrthoDB" id="10264585at2759"/>
<dbReference type="GO" id="GO:0004828">
    <property type="term" value="F:serine-tRNA ligase activity"/>
    <property type="evidence" value="ECO:0007669"/>
    <property type="project" value="UniProtKB-EC"/>
</dbReference>
<organism evidence="11 12">
    <name type="scientific">Diutina rugosa</name>
    <name type="common">Yeast</name>
    <name type="synonym">Candida rugosa</name>
    <dbReference type="NCBI Taxonomy" id="5481"/>
    <lineage>
        <taxon>Eukaryota</taxon>
        <taxon>Fungi</taxon>
        <taxon>Dikarya</taxon>
        <taxon>Ascomycota</taxon>
        <taxon>Saccharomycotina</taxon>
        <taxon>Pichiomycetes</taxon>
        <taxon>Debaryomycetaceae</taxon>
        <taxon>Diutina</taxon>
    </lineage>
</organism>
<evidence type="ECO:0000313" key="11">
    <source>
        <dbReference type="EMBL" id="KAA8901174.1"/>
    </source>
</evidence>
<dbReference type="Gene3D" id="3.30.930.10">
    <property type="entry name" value="Bira Bifunctional Protein, Domain 2"/>
    <property type="match status" value="1"/>
</dbReference>
<feature type="binding site" evidence="8">
    <location>
        <position position="304"/>
    </location>
    <ligand>
        <name>L-serine</name>
        <dbReference type="ChEBI" id="CHEBI:33384"/>
    </ligand>
</feature>
<keyword evidence="3" id="KW-0547">Nucleotide-binding</keyword>
<evidence type="ECO:0000256" key="9">
    <source>
        <dbReference type="PIRSR" id="PIRSR001529-2"/>
    </source>
</evidence>
<protein>
    <recommendedName>
        <fullName evidence="1">serine--tRNA ligase</fullName>
        <ecNumber evidence="1">6.1.1.11</ecNumber>
    </recommendedName>
    <alternativeName>
        <fullName evidence="6">Seryl-tRNA synthetase</fullName>
    </alternativeName>
    <alternativeName>
        <fullName evidence="7">Seryl-tRNA(Ser) synthetase</fullName>
    </alternativeName>
</protein>
<dbReference type="OMA" id="EQNCIDR"/>
<keyword evidence="2" id="KW-0436">Ligase</keyword>
<dbReference type="InterPro" id="IPR006195">
    <property type="entry name" value="aa-tRNA-synth_II"/>
</dbReference>
<feature type="site" description="Important for serine binding" evidence="8">
    <location>
        <position position="404"/>
    </location>
</feature>
<evidence type="ECO:0000256" key="1">
    <source>
        <dbReference type="ARBA" id="ARBA00012840"/>
    </source>
</evidence>
<dbReference type="Gene3D" id="1.10.287.40">
    <property type="entry name" value="Serine-tRNA synthetase, tRNA binding domain"/>
    <property type="match status" value="1"/>
</dbReference>
<dbReference type="Proteomes" id="UP000449547">
    <property type="component" value="Unassembled WGS sequence"/>
</dbReference>
<dbReference type="PRINTS" id="PR00981">
    <property type="entry name" value="TRNASYNTHSER"/>
</dbReference>
<feature type="binding site" evidence="8">
    <location>
        <position position="402"/>
    </location>
    <ligand>
        <name>L-serine</name>
        <dbReference type="ChEBI" id="CHEBI:33384"/>
    </ligand>
</feature>
<proteinExistence type="predicted"/>